<feature type="transmembrane region" description="Helical" evidence="6">
    <location>
        <begin position="345"/>
        <end position="367"/>
    </location>
</feature>
<evidence type="ECO:0000256" key="1">
    <source>
        <dbReference type="ARBA" id="ARBA00004141"/>
    </source>
</evidence>
<keyword evidence="5 6" id="KW-0472">Membrane</keyword>
<evidence type="ECO:0000256" key="2">
    <source>
        <dbReference type="ARBA" id="ARBA00022448"/>
    </source>
</evidence>
<organism evidence="8 9">
    <name type="scientific">Variovorax ginsengisoli</name>
    <dbReference type="NCBI Taxonomy" id="363844"/>
    <lineage>
        <taxon>Bacteria</taxon>
        <taxon>Pseudomonadati</taxon>
        <taxon>Pseudomonadota</taxon>
        <taxon>Betaproteobacteria</taxon>
        <taxon>Burkholderiales</taxon>
        <taxon>Comamonadaceae</taxon>
        <taxon>Variovorax</taxon>
    </lineage>
</organism>
<dbReference type="Gene3D" id="1.20.1250.20">
    <property type="entry name" value="MFS general substrate transporter like domains"/>
    <property type="match status" value="2"/>
</dbReference>
<keyword evidence="3 6" id="KW-0812">Transmembrane</keyword>
<keyword evidence="9" id="KW-1185">Reference proteome</keyword>
<feature type="domain" description="Major facilitator superfamily (MFS) profile" evidence="7">
    <location>
        <begin position="32"/>
        <end position="437"/>
    </location>
</feature>
<comment type="caution">
    <text evidence="8">The sequence shown here is derived from an EMBL/GenBank/DDBJ whole genome shotgun (WGS) entry which is preliminary data.</text>
</comment>
<keyword evidence="4 6" id="KW-1133">Transmembrane helix</keyword>
<dbReference type="CDD" id="cd17319">
    <property type="entry name" value="MFS_ExuT_GudP_like"/>
    <property type="match status" value="1"/>
</dbReference>
<protein>
    <submittedName>
        <fullName evidence="8">MFS transporter</fullName>
    </submittedName>
</protein>
<evidence type="ECO:0000256" key="6">
    <source>
        <dbReference type="SAM" id="Phobius"/>
    </source>
</evidence>
<name>A0ABT8SFU3_9BURK</name>
<dbReference type="InterPro" id="IPR036259">
    <property type="entry name" value="MFS_trans_sf"/>
</dbReference>
<dbReference type="SUPFAM" id="SSF103473">
    <property type="entry name" value="MFS general substrate transporter"/>
    <property type="match status" value="1"/>
</dbReference>
<proteinExistence type="predicted"/>
<feature type="transmembrane region" description="Helical" evidence="6">
    <location>
        <begin position="322"/>
        <end position="339"/>
    </location>
</feature>
<evidence type="ECO:0000256" key="5">
    <source>
        <dbReference type="ARBA" id="ARBA00023136"/>
    </source>
</evidence>
<feature type="transmembrane region" description="Helical" evidence="6">
    <location>
        <begin position="289"/>
        <end position="310"/>
    </location>
</feature>
<feature type="transmembrane region" description="Helical" evidence="6">
    <location>
        <begin position="122"/>
        <end position="144"/>
    </location>
</feature>
<feature type="transmembrane region" description="Helical" evidence="6">
    <location>
        <begin position="98"/>
        <end position="116"/>
    </location>
</feature>
<feature type="transmembrane region" description="Helical" evidence="6">
    <location>
        <begin position="156"/>
        <end position="179"/>
    </location>
</feature>
<sequence>MTDAQALKNPSYLSPAQAASDELLYRKVLWRLVPILFLSYAMSYLDRINVGFAKLQMLGDLGFSETVYGLGAGVFFLGYFIFEVPSNLILHRVGARRWIARIMITWGLLSAAMMFVKTPTSFYVLRFLLGVAEAGFFPGIVLYLTYWIPPSRLGKALALFFLAVPFAGVIGGPLSGWLLQSFHKVGSLQGWQWMFLVEGLPSVLLGIVVLVVLRDRIKDAVWLSEPDKQTLARNLERERTHTIGVSVKDAFTLPLVWVMCLIEFCIGLGIYGMGFWMPTLIREAGVSGLLNIGLFSAIPYGAAAISMVWVAKVADARGDRKFFLALAALIGAAALYLSMSFKDNTVFAIAALTVATAGILTAFAQFWRLPTVLLSGRAAAAGIAIISSVANLSGFVSPYLVGWLRDTTGSGAVGMYLTAGSLVMAAVVTILLPARLVNRQID</sequence>
<evidence type="ECO:0000313" key="8">
    <source>
        <dbReference type="EMBL" id="MDO1537665.1"/>
    </source>
</evidence>
<accession>A0ABT8SFU3</accession>
<feature type="transmembrane region" description="Helical" evidence="6">
    <location>
        <begin position="191"/>
        <end position="213"/>
    </location>
</feature>
<dbReference type="PANTHER" id="PTHR43791:SF36">
    <property type="entry name" value="TRANSPORTER, PUTATIVE (AFU_ORTHOLOGUE AFUA_6G08340)-RELATED"/>
    <property type="match status" value="1"/>
</dbReference>
<evidence type="ECO:0000256" key="3">
    <source>
        <dbReference type="ARBA" id="ARBA00022692"/>
    </source>
</evidence>
<feature type="transmembrane region" description="Helical" evidence="6">
    <location>
        <begin position="379"/>
        <end position="401"/>
    </location>
</feature>
<feature type="transmembrane region" description="Helical" evidence="6">
    <location>
        <begin position="413"/>
        <end position="434"/>
    </location>
</feature>
<dbReference type="PANTHER" id="PTHR43791">
    <property type="entry name" value="PERMEASE-RELATED"/>
    <property type="match status" value="1"/>
</dbReference>
<evidence type="ECO:0000256" key="4">
    <source>
        <dbReference type="ARBA" id="ARBA00022989"/>
    </source>
</evidence>
<dbReference type="Pfam" id="PF07690">
    <property type="entry name" value="MFS_1"/>
    <property type="match status" value="1"/>
</dbReference>
<dbReference type="PROSITE" id="PS50850">
    <property type="entry name" value="MFS"/>
    <property type="match status" value="1"/>
</dbReference>
<evidence type="ECO:0000313" key="9">
    <source>
        <dbReference type="Proteomes" id="UP001169027"/>
    </source>
</evidence>
<feature type="transmembrane region" description="Helical" evidence="6">
    <location>
        <begin position="255"/>
        <end position="277"/>
    </location>
</feature>
<dbReference type="Proteomes" id="UP001169027">
    <property type="component" value="Unassembled WGS sequence"/>
</dbReference>
<dbReference type="InterPro" id="IPR020846">
    <property type="entry name" value="MFS_dom"/>
</dbReference>
<feature type="transmembrane region" description="Helical" evidence="6">
    <location>
        <begin position="66"/>
        <end position="86"/>
    </location>
</feature>
<keyword evidence="2" id="KW-0813">Transport</keyword>
<comment type="subcellular location">
    <subcellularLocation>
        <location evidence="1">Membrane</location>
        <topology evidence="1">Multi-pass membrane protein</topology>
    </subcellularLocation>
</comment>
<dbReference type="InterPro" id="IPR011701">
    <property type="entry name" value="MFS"/>
</dbReference>
<evidence type="ECO:0000259" key="7">
    <source>
        <dbReference type="PROSITE" id="PS50850"/>
    </source>
</evidence>
<dbReference type="EMBL" id="JAUKVY010000045">
    <property type="protein sequence ID" value="MDO1537665.1"/>
    <property type="molecule type" value="Genomic_DNA"/>
</dbReference>
<gene>
    <name evidence="8" type="ORF">Q2T77_36040</name>
</gene>
<feature type="transmembrane region" description="Helical" evidence="6">
    <location>
        <begin position="28"/>
        <end position="46"/>
    </location>
</feature>
<reference evidence="8" key="1">
    <citation type="submission" date="2023-06" db="EMBL/GenBank/DDBJ databases">
        <authorList>
            <person name="Jiang Y."/>
            <person name="Liu Q."/>
        </authorList>
    </citation>
    <scope>NUCLEOTIDE SEQUENCE</scope>
    <source>
        <strain evidence="8">CGMCC 1.12090</strain>
    </source>
</reference>
<dbReference type="RefSeq" id="WP_301816104.1">
    <property type="nucleotide sequence ID" value="NZ_JAUJZH010000045.1"/>
</dbReference>